<feature type="binding site" evidence="8">
    <location>
        <position position="161"/>
    </location>
    <ligand>
        <name>Fe cation</name>
        <dbReference type="ChEBI" id="CHEBI:24875"/>
        <label>1</label>
    </ligand>
</feature>
<feature type="binding site" evidence="8">
    <location>
        <position position="164"/>
    </location>
    <ligand>
        <name>Fe cation</name>
        <dbReference type="ChEBI" id="CHEBI:24875"/>
        <label>2</label>
    </ligand>
</feature>
<evidence type="ECO:0000256" key="1">
    <source>
        <dbReference type="ARBA" id="ARBA00004749"/>
    </source>
</evidence>
<comment type="subcellular location">
    <subcellularLocation>
        <location evidence="8">Cell membrane</location>
        <topology evidence="8">Peripheral membrane protein</topology>
    </subcellularLocation>
</comment>
<evidence type="ECO:0000256" key="8">
    <source>
        <dbReference type="HAMAP-Rule" id="MF_01658"/>
    </source>
</evidence>
<proteinExistence type="inferred from homology"/>
<dbReference type="GO" id="GO:0008682">
    <property type="term" value="F:3-demethoxyubiquinol 3-hydroxylase activity"/>
    <property type="evidence" value="ECO:0007669"/>
    <property type="project" value="UniProtKB-EC"/>
</dbReference>
<feature type="binding site" evidence="8">
    <location>
        <position position="161"/>
    </location>
    <ligand>
        <name>Fe cation</name>
        <dbReference type="ChEBI" id="CHEBI:24875"/>
        <label>2</label>
    </ligand>
</feature>
<evidence type="ECO:0000256" key="6">
    <source>
        <dbReference type="ARBA" id="ARBA00023033"/>
    </source>
</evidence>
<comment type="similarity">
    <text evidence="8">Belongs to the COQ7 family.</text>
</comment>
<dbReference type="EnsemblBacteria" id="AAK24168">
    <property type="protein sequence ID" value="AAK24168"/>
    <property type="gene ID" value="CC_2197"/>
</dbReference>
<dbReference type="SUPFAM" id="SSF47240">
    <property type="entry name" value="Ferritin-like"/>
    <property type="match status" value="1"/>
</dbReference>
<dbReference type="EMBL" id="AE005673">
    <property type="protein sequence ID" value="AAK24168.1"/>
    <property type="molecule type" value="Genomic_DNA"/>
</dbReference>
<dbReference type="KEGG" id="ccr:CC_2197"/>
<feature type="region of interest" description="Disordered" evidence="9">
    <location>
        <begin position="1"/>
        <end position="24"/>
    </location>
</feature>
<dbReference type="DNASU" id="943120"/>
<evidence type="ECO:0000313" key="11">
    <source>
        <dbReference type="Proteomes" id="UP000001816"/>
    </source>
</evidence>
<feature type="binding site" evidence="8">
    <location>
        <position position="77"/>
    </location>
    <ligand>
        <name>Fe cation</name>
        <dbReference type="ChEBI" id="CHEBI:24875"/>
        <label>1</label>
    </ligand>
</feature>
<gene>
    <name evidence="8" type="primary">coq7</name>
    <name evidence="10" type="ordered locus">CC_2197</name>
</gene>
<reference evidence="10 11" key="1">
    <citation type="journal article" date="2001" name="Proc. Natl. Acad. Sci. U.S.A.">
        <title>Complete genome sequence of Caulobacter crescentus.</title>
        <authorList>
            <person name="Nierman W.C."/>
            <person name="Feldblyum T.V."/>
            <person name="Laub M.T."/>
            <person name="Paulsen I.T."/>
            <person name="Nelson K.E."/>
            <person name="Eisen J.A."/>
            <person name="Heidelberg J.F."/>
            <person name="Alley M.R."/>
            <person name="Ohta N."/>
            <person name="Maddock J.R."/>
            <person name="Potocka I."/>
            <person name="Nelson W.C."/>
            <person name="Newton A."/>
            <person name="Stephens C."/>
            <person name="Phadke N.D."/>
            <person name="Ely B."/>
            <person name="DeBoy R.T."/>
            <person name="Dodson R.J."/>
            <person name="Durkin A.S."/>
            <person name="Gwinn M.L."/>
            <person name="Haft D.H."/>
            <person name="Kolonay J.F."/>
            <person name="Smit J."/>
            <person name="Craven M.B."/>
            <person name="Khouri H."/>
            <person name="Shetty J."/>
            <person name="Berry K."/>
            <person name="Utterback T."/>
            <person name="Tran K."/>
            <person name="Wolf A."/>
            <person name="Vamathevan J."/>
            <person name="Ermolaeva M."/>
            <person name="White O."/>
            <person name="Salzberg S.L."/>
            <person name="Venter J.C."/>
            <person name="Shapiro L."/>
            <person name="Fraser C.M."/>
        </authorList>
    </citation>
    <scope>NUCLEOTIDE SEQUENCE [LARGE SCALE GENOMIC DNA]</scope>
    <source>
        <strain evidence="11">ATCC 19089 / CB15</strain>
    </source>
</reference>
<keyword evidence="8" id="KW-1003">Cell membrane</keyword>
<dbReference type="EC" id="1.14.99.60" evidence="8"/>
<dbReference type="Pfam" id="PF03232">
    <property type="entry name" value="COQ7"/>
    <property type="match status" value="1"/>
</dbReference>
<comment type="cofactor">
    <cofactor evidence="8">
        <name>Fe cation</name>
        <dbReference type="ChEBI" id="CHEBI:24875"/>
    </cofactor>
    <text evidence="8">Binds 2 iron ions per subunit.</text>
</comment>
<keyword evidence="4 8" id="KW-0560">Oxidoreductase</keyword>
<evidence type="ECO:0000256" key="9">
    <source>
        <dbReference type="SAM" id="MobiDB-lite"/>
    </source>
</evidence>
<evidence type="ECO:0000256" key="2">
    <source>
        <dbReference type="ARBA" id="ARBA00022688"/>
    </source>
</evidence>
<dbReference type="SMR" id="Q9A697"/>
<dbReference type="HOGENOM" id="CLU_071892_2_0_5"/>
<keyword evidence="3 8" id="KW-0479">Metal-binding</keyword>
<dbReference type="HAMAP" id="MF_01658">
    <property type="entry name" value="COQ7"/>
    <property type="match status" value="1"/>
</dbReference>
<dbReference type="UniPathway" id="UPA00232"/>
<keyword evidence="2 8" id="KW-0831">Ubiquinone biosynthesis</keyword>
<comment type="pathway">
    <text evidence="1 8">Cofactor biosynthesis; ubiquinone biosynthesis.</text>
</comment>
<evidence type="ECO:0000256" key="5">
    <source>
        <dbReference type="ARBA" id="ARBA00023004"/>
    </source>
</evidence>
<dbReference type="eggNOG" id="COG2941">
    <property type="taxonomic scope" value="Bacteria"/>
</dbReference>
<dbReference type="STRING" id="190650.CC_2197"/>
<dbReference type="InterPro" id="IPR009078">
    <property type="entry name" value="Ferritin-like_SF"/>
</dbReference>
<comment type="catalytic activity">
    <reaction evidence="8">
        <text>a 5-methoxy-2-methyl-3-(all-trans-polyprenyl)benzene-1,4-diol + AH2 + O2 = a 3-demethylubiquinol + A + H2O</text>
        <dbReference type="Rhea" id="RHEA:50908"/>
        <dbReference type="Rhea" id="RHEA-COMP:10859"/>
        <dbReference type="Rhea" id="RHEA-COMP:10914"/>
        <dbReference type="ChEBI" id="CHEBI:13193"/>
        <dbReference type="ChEBI" id="CHEBI:15377"/>
        <dbReference type="ChEBI" id="CHEBI:15379"/>
        <dbReference type="ChEBI" id="CHEBI:17499"/>
        <dbReference type="ChEBI" id="CHEBI:84167"/>
        <dbReference type="ChEBI" id="CHEBI:84422"/>
        <dbReference type="EC" id="1.14.99.60"/>
    </reaction>
</comment>
<dbReference type="InterPro" id="IPR011566">
    <property type="entry name" value="Ubq_synth_Coq7"/>
</dbReference>
<keyword evidence="5 8" id="KW-0408">Iron</keyword>
<evidence type="ECO:0000256" key="4">
    <source>
        <dbReference type="ARBA" id="ARBA00023002"/>
    </source>
</evidence>
<name>Q9A697_CAUVC</name>
<dbReference type="PANTHER" id="PTHR11237">
    <property type="entry name" value="COENZYME Q10 BIOSYNTHESIS PROTEIN 7"/>
    <property type="match status" value="1"/>
</dbReference>
<dbReference type="Proteomes" id="UP000001816">
    <property type="component" value="Chromosome"/>
</dbReference>
<dbReference type="PATRIC" id="fig|190650.5.peg.2214"/>
<dbReference type="CDD" id="cd01042">
    <property type="entry name" value="DMQH"/>
    <property type="match status" value="1"/>
</dbReference>
<accession>Q9A697</accession>
<comment type="function">
    <text evidence="8">Catalyzes the hydroxylation of 2-nonaprenyl-3-methyl-6-methoxy-1,4-benzoquinol during ubiquinone biosynthesis.</text>
</comment>
<evidence type="ECO:0000313" key="10">
    <source>
        <dbReference type="EMBL" id="AAK24168.1"/>
    </source>
</evidence>
<dbReference type="GO" id="GO:0046872">
    <property type="term" value="F:metal ion binding"/>
    <property type="evidence" value="ECO:0007669"/>
    <property type="project" value="UniProtKB-KW"/>
</dbReference>
<dbReference type="GO" id="GO:0005886">
    <property type="term" value="C:plasma membrane"/>
    <property type="evidence" value="ECO:0007669"/>
    <property type="project" value="UniProtKB-SubCell"/>
</dbReference>
<sequence>MVRPGGVPQVGDPRMSRAVPPRPGAAASKARLAEILRVDQAGELAAVHIYRGQAAVMRAAPGRERIADQLREMEGHEQVHLTRFNELLTERGVRPTLMSPIWRAAAFALGAGTALLGDKAAHACTEAVETVIEKHYAGQIEELKDRDPALAAELSQFRDDELAHRDLAVEEGAHEATAYPLLTAVIQAGCRAAIKISEKI</sequence>
<protein>
    <recommendedName>
        <fullName evidence="8">3-demethoxyubiquinol 3-hydroxylase</fullName>
        <shortName evidence="8">DMQ hydroxylase</shortName>
        <ecNumber evidence="8">1.14.99.60</ecNumber>
    </recommendedName>
    <alternativeName>
        <fullName evidence="8">2-nonaprenyl-3-methyl-6-methoxy-1,4-benzoquinol hydroxylase</fullName>
    </alternativeName>
</protein>
<dbReference type="AlphaFoldDB" id="Q9A697"/>
<feature type="binding site" evidence="8">
    <location>
        <position position="129"/>
    </location>
    <ligand>
        <name>Fe cation</name>
        <dbReference type="ChEBI" id="CHEBI:24875"/>
        <label>2</label>
    </ligand>
</feature>
<evidence type="ECO:0000256" key="3">
    <source>
        <dbReference type="ARBA" id="ARBA00022723"/>
    </source>
</evidence>
<dbReference type="Gene3D" id="1.20.1260.10">
    <property type="match status" value="1"/>
</dbReference>
<organism evidence="10 11">
    <name type="scientific">Caulobacter vibrioides (strain ATCC 19089 / CIP 103742 / CB 15)</name>
    <name type="common">Caulobacter crescentus</name>
    <dbReference type="NCBI Taxonomy" id="190650"/>
    <lineage>
        <taxon>Bacteria</taxon>
        <taxon>Pseudomonadati</taxon>
        <taxon>Pseudomonadota</taxon>
        <taxon>Alphaproteobacteria</taxon>
        <taxon>Caulobacterales</taxon>
        <taxon>Caulobacteraceae</taxon>
        <taxon>Caulobacter</taxon>
    </lineage>
</organism>
<dbReference type="GO" id="GO:0006744">
    <property type="term" value="P:ubiquinone biosynthetic process"/>
    <property type="evidence" value="ECO:0007669"/>
    <property type="project" value="UniProtKB-UniRule"/>
</dbReference>
<dbReference type="PANTHER" id="PTHR11237:SF4">
    <property type="entry name" value="5-DEMETHOXYUBIQUINONE HYDROXYLASE, MITOCHONDRIAL"/>
    <property type="match status" value="1"/>
</dbReference>
<keyword evidence="7 8" id="KW-0472">Membrane</keyword>
<evidence type="ECO:0000256" key="7">
    <source>
        <dbReference type="ARBA" id="ARBA00023136"/>
    </source>
</evidence>
<feature type="binding site" evidence="8">
    <location>
        <position position="43"/>
    </location>
    <ligand>
        <name>Fe cation</name>
        <dbReference type="ChEBI" id="CHEBI:24875"/>
        <label>1</label>
    </ligand>
</feature>
<feature type="binding site" evidence="8">
    <location>
        <position position="77"/>
    </location>
    <ligand>
        <name>Fe cation</name>
        <dbReference type="ChEBI" id="CHEBI:24875"/>
        <label>2</label>
    </ligand>
</feature>
<dbReference type="BioCyc" id="CAULO:CC2197-MONOMER"/>
<keyword evidence="11" id="KW-1185">Reference proteome</keyword>
<dbReference type="InterPro" id="IPR012347">
    <property type="entry name" value="Ferritin-like"/>
</dbReference>
<keyword evidence="6 8" id="KW-0503">Monooxygenase</keyword>
<feature type="binding site" evidence="8">
    <location>
        <position position="80"/>
    </location>
    <ligand>
        <name>Fe cation</name>
        <dbReference type="ChEBI" id="CHEBI:24875"/>
        <label>1</label>
    </ligand>
</feature>
<dbReference type="PIR" id="D87521">
    <property type="entry name" value="D87521"/>
</dbReference>